<evidence type="ECO:0000313" key="6">
    <source>
        <dbReference type="Proteomes" id="UP001162156"/>
    </source>
</evidence>
<evidence type="ECO:0000256" key="1">
    <source>
        <dbReference type="ARBA" id="ARBA00007867"/>
    </source>
</evidence>
<dbReference type="Pfam" id="PF01564">
    <property type="entry name" value="Spermine_synth"/>
    <property type="match status" value="1"/>
</dbReference>
<dbReference type="CDD" id="cd02440">
    <property type="entry name" value="AdoMet_MTases"/>
    <property type="match status" value="1"/>
</dbReference>
<dbReference type="Gene3D" id="3.40.50.150">
    <property type="entry name" value="Vaccinia Virus protein VP39"/>
    <property type="match status" value="1"/>
</dbReference>
<dbReference type="EMBL" id="JANEYF010000904">
    <property type="protein sequence ID" value="KAJ8967008.1"/>
    <property type="molecule type" value="Genomic_DNA"/>
</dbReference>
<dbReference type="InterPro" id="IPR015576">
    <property type="entry name" value="Spermine_synthase_animal"/>
</dbReference>
<evidence type="ECO:0000313" key="5">
    <source>
        <dbReference type="EMBL" id="KAJ8967008.1"/>
    </source>
</evidence>
<name>A0AAV8ZQG4_9CUCU</name>
<accession>A0AAV8ZQG4</accession>
<dbReference type="InterPro" id="IPR030374">
    <property type="entry name" value="PABS"/>
</dbReference>
<organism evidence="5 6">
    <name type="scientific">Rhamnusium bicolor</name>
    <dbReference type="NCBI Taxonomy" id="1586634"/>
    <lineage>
        <taxon>Eukaryota</taxon>
        <taxon>Metazoa</taxon>
        <taxon>Ecdysozoa</taxon>
        <taxon>Arthropoda</taxon>
        <taxon>Hexapoda</taxon>
        <taxon>Insecta</taxon>
        <taxon>Pterygota</taxon>
        <taxon>Neoptera</taxon>
        <taxon>Endopterygota</taxon>
        <taxon>Coleoptera</taxon>
        <taxon>Polyphaga</taxon>
        <taxon>Cucujiformia</taxon>
        <taxon>Chrysomeloidea</taxon>
        <taxon>Cerambycidae</taxon>
        <taxon>Lepturinae</taxon>
        <taxon>Rhagiini</taxon>
        <taxon>Rhamnusium</taxon>
    </lineage>
</organism>
<gene>
    <name evidence="5" type="ORF">NQ314_003125</name>
</gene>
<dbReference type="GO" id="GO:0016768">
    <property type="term" value="F:spermine synthase activity"/>
    <property type="evidence" value="ECO:0007669"/>
    <property type="project" value="InterPro"/>
</dbReference>
<keyword evidence="3" id="KW-0620">Polyamine biosynthesis</keyword>
<reference evidence="5" key="1">
    <citation type="journal article" date="2023" name="Insect Mol. Biol.">
        <title>Genome sequencing provides insights into the evolution of gene families encoding plant cell wall-degrading enzymes in longhorned beetles.</title>
        <authorList>
            <person name="Shin N.R."/>
            <person name="Okamura Y."/>
            <person name="Kirsch R."/>
            <person name="Pauchet Y."/>
        </authorList>
    </citation>
    <scope>NUCLEOTIDE SEQUENCE</scope>
    <source>
        <strain evidence="5">RBIC_L_NR</strain>
    </source>
</reference>
<protein>
    <recommendedName>
        <fullName evidence="4">PABS domain-containing protein</fullName>
    </recommendedName>
</protein>
<proteinExistence type="inferred from homology"/>
<evidence type="ECO:0000256" key="2">
    <source>
        <dbReference type="ARBA" id="ARBA00022679"/>
    </source>
</evidence>
<dbReference type="PANTHER" id="PTHR46315:SF1">
    <property type="entry name" value="SPERMINE SYNTHASE"/>
    <property type="match status" value="1"/>
</dbReference>
<dbReference type="PROSITE" id="PS51006">
    <property type="entry name" value="PABS_2"/>
    <property type="match status" value="1"/>
</dbReference>
<feature type="active site" description="Proton acceptor" evidence="3">
    <location>
        <position position="239"/>
    </location>
</feature>
<comment type="similarity">
    <text evidence="1">Belongs to the spermidine/spermine synthase family.</text>
</comment>
<evidence type="ECO:0000259" key="4">
    <source>
        <dbReference type="PROSITE" id="PS51006"/>
    </source>
</evidence>
<dbReference type="PANTHER" id="PTHR46315">
    <property type="entry name" value="SPERMINE SYNTHASE"/>
    <property type="match status" value="1"/>
</dbReference>
<dbReference type="SUPFAM" id="SSF53335">
    <property type="entry name" value="S-adenosyl-L-methionine-dependent methyltransferases"/>
    <property type="match status" value="1"/>
</dbReference>
<dbReference type="GO" id="GO:0006597">
    <property type="term" value="P:spermine biosynthetic process"/>
    <property type="evidence" value="ECO:0007669"/>
    <property type="project" value="InterPro"/>
</dbReference>
<comment type="caution">
    <text evidence="5">The sequence shown here is derived from an EMBL/GenBank/DDBJ whole genome shotgun (WGS) entry which is preliminary data.</text>
</comment>
<keyword evidence="6" id="KW-1185">Reference proteome</keyword>
<evidence type="ECO:0000256" key="3">
    <source>
        <dbReference type="PROSITE-ProRule" id="PRU00354"/>
    </source>
</evidence>
<dbReference type="Proteomes" id="UP001162156">
    <property type="component" value="Unassembled WGS sequence"/>
</dbReference>
<dbReference type="FunFam" id="3.40.50.150:FF:000197">
    <property type="entry name" value="spermine synthase isoform X2"/>
    <property type="match status" value="1"/>
</dbReference>
<dbReference type="AlphaFoldDB" id="A0AAV8ZQG4"/>
<dbReference type="InterPro" id="IPR029063">
    <property type="entry name" value="SAM-dependent_MTases_sf"/>
</dbReference>
<feature type="domain" description="PABS" evidence="4">
    <location>
        <begin position="72"/>
        <end position="324"/>
    </location>
</feature>
<keyword evidence="2 3" id="KW-0808">Transferase</keyword>
<dbReference type="InterPro" id="IPR030373">
    <property type="entry name" value="PABS_CS"/>
</dbReference>
<sequence>MSVNTILLDFSVDPNSVKNESQLPVVAANFEGILRDYLTNLKPINSFNISGGLVRIYTSDPNTTVTLRVYDHGLITVSIEYLKGDKQEPILSYERCKELEQDVLGRVVDVKKTQSFAPLKRGTYMTYYVTSDIAESDLIYTETLMCRGKENYKGKEIVILGGGDGALLYELLKEEPKEVIMLEIDEVVMKACAKYMRSICGEVLDDYEGDNYKIIVGDCMKSLEQYITEGRKFDYIFGDLTDIPISESLSGQLWTFVNKVLQMSFKVLKPDGKFMTHLNGSSSPESIDMYKSQLEKIEPPVKFTTSKAFVPSFMEVWVFCQVSFDRSKNQ</sequence>
<dbReference type="PROSITE" id="PS01330">
    <property type="entry name" value="PABS_1"/>
    <property type="match status" value="1"/>
</dbReference>